<accession>A0AAW2CQG8</accession>
<sequence>SLLTRFQQISVKHVYREGNRCADKLAKDGCISEVDFVVLDQPPSSELCNLLFSDVVGMYSLSCLANTLPTLAY</sequence>
<organism evidence="2 3">
    <name type="scientific">Lithocarpus litseifolius</name>
    <dbReference type="NCBI Taxonomy" id="425828"/>
    <lineage>
        <taxon>Eukaryota</taxon>
        <taxon>Viridiplantae</taxon>
        <taxon>Streptophyta</taxon>
        <taxon>Embryophyta</taxon>
        <taxon>Tracheophyta</taxon>
        <taxon>Spermatophyta</taxon>
        <taxon>Magnoliopsida</taxon>
        <taxon>eudicotyledons</taxon>
        <taxon>Gunneridae</taxon>
        <taxon>Pentapetalae</taxon>
        <taxon>rosids</taxon>
        <taxon>fabids</taxon>
        <taxon>Fagales</taxon>
        <taxon>Fagaceae</taxon>
        <taxon>Lithocarpus</taxon>
    </lineage>
</organism>
<protein>
    <recommendedName>
        <fullName evidence="1">RNase H type-1 domain-containing protein</fullName>
    </recommendedName>
</protein>
<comment type="caution">
    <text evidence="2">The sequence shown here is derived from an EMBL/GenBank/DDBJ whole genome shotgun (WGS) entry which is preliminary data.</text>
</comment>
<keyword evidence="3" id="KW-1185">Reference proteome</keyword>
<proteinExistence type="predicted"/>
<dbReference type="PANTHER" id="PTHR34023:SF4">
    <property type="entry name" value="RNASE H TYPE-1 DOMAIN-CONTAINING PROTEIN"/>
    <property type="match status" value="1"/>
</dbReference>
<dbReference type="InterPro" id="IPR036397">
    <property type="entry name" value="RNaseH_sf"/>
</dbReference>
<dbReference type="AlphaFoldDB" id="A0AAW2CQG8"/>
<dbReference type="PANTHER" id="PTHR34023">
    <property type="entry name" value="RNASE H DOMAIN-CONTAINING PROTEIN"/>
    <property type="match status" value="1"/>
</dbReference>
<reference evidence="2 3" key="1">
    <citation type="submission" date="2024-01" db="EMBL/GenBank/DDBJ databases">
        <title>A telomere-to-telomere, gap-free genome of sweet tea (Lithocarpus litseifolius).</title>
        <authorList>
            <person name="Zhou J."/>
        </authorList>
    </citation>
    <scope>NUCLEOTIDE SEQUENCE [LARGE SCALE GENOMIC DNA]</scope>
    <source>
        <strain evidence="2">Zhou-2022a</strain>
        <tissue evidence="2">Leaf</tissue>
    </source>
</reference>
<evidence type="ECO:0000313" key="2">
    <source>
        <dbReference type="EMBL" id="KAL0000487.1"/>
    </source>
</evidence>
<feature type="non-terminal residue" evidence="2">
    <location>
        <position position="1"/>
    </location>
</feature>
<evidence type="ECO:0000313" key="3">
    <source>
        <dbReference type="Proteomes" id="UP001459277"/>
    </source>
</evidence>
<dbReference type="GO" id="GO:0003676">
    <property type="term" value="F:nucleic acid binding"/>
    <property type="evidence" value="ECO:0007669"/>
    <property type="project" value="InterPro"/>
</dbReference>
<evidence type="ECO:0000259" key="1">
    <source>
        <dbReference type="Pfam" id="PF13456"/>
    </source>
</evidence>
<name>A0AAW2CQG8_9ROSI</name>
<gene>
    <name evidence="2" type="ORF">SO802_014268</name>
</gene>
<dbReference type="GO" id="GO:0004523">
    <property type="term" value="F:RNA-DNA hybrid ribonuclease activity"/>
    <property type="evidence" value="ECO:0007669"/>
    <property type="project" value="InterPro"/>
</dbReference>
<dbReference type="InterPro" id="IPR002156">
    <property type="entry name" value="RNaseH_domain"/>
</dbReference>
<dbReference type="Proteomes" id="UP001459277">
    <property type="component" value="Unassembled WGS sequence"/>
</dbReference>
<dbReference type="EMBL" id="JAZDWU010000005">
    <property type="protein sequence ID" value="KAL0000487.1"/>
    <property type="molecule type" value="Genomic_DNA"/>
</dbReference>
<feature type="domain" description="RNase H type-1" evidence="1">
    <location>
        <begin position="2"/>
        <end position="28"/>
    </location>
</feature>
<dbReference type="Gene3D" id="3.30.420.10">
    <property type="entry name" value="Ribonuclease H-like superfamily/Ribonuclease H"/>
    <property type="match status" value="1"/>
</dbReference>
<dbReference type="Pfam" id="PF13456">
    <property type="entry name" value="RVT_3"/>
    <property type="match status" value="1"/>
</dbReference>